<protein>
    <recommendedName>
        <fullName evidence="1">Sm domain-containing protein</fullName>
    </recommendedName>
</protein>
<reference evidence="2 3" key="1">
    <citation type="submission" date="2024-01" db="EMBL/GenBank/DDBJ databases">
        <title>The genomes of 5 underutilized Papilionoideae crops provide insights into root nodulation and disease resistanc.</title>
        <authorList>
            <person name="Jiang F."/>
        </authorList>
    </citation>
    <scope>NUCLEOTIDE SEQUENCE [LARGE SCALE GENOMIC DNA]</scope>
    <source>
        <strain evidence="2">LVBAO_FW01</strain>
        <tissue evidence="2">Leaves</tissue>
    </source>
</reference>
<comment type="caution">
    <text evidence="2">The sequence shown here is derived from an EMBL/GenBank/DDBJ whole genome shotgun (WGS) entry which is preliminary data.</text>
</comment>
<dbReference type="SUPFAM" id="SSF50182">
    <property type="entry name" value="Sm-like ribonucleoproteins"/>
    <property type="match status" value="1"/>
</dbReference>
<dbReference type="CDD" id="cd06168">
    <property type="entry name" value="LSMD1"/>
    <property type="match status" value="1"/>
</dbReference>
<accession>A0AAN9LBU1</accession>
<dbReference type="GO" id="GO:0031417">
    <property type="term" value="C:NatC complex"/>
    <property type="evidence" value="ECO:0007669"/>
    <property type="project" value="InterPro"/>
</dbReference>
<dbReference type="PANTHER" id="PTHR10701:SF5">
    <property type="entry name" value="N-ALPHA-ACETYLTRANSFERASE 38, NATC AUXILIARY SUBUNIT"/>
    <property type="match status" value="1"/>
</dbReference>
<dbReference type="Proteomes" id="UP001367508">
    <property type="component" value="Unassembled WGS sequence"/>
</dbReference>
<dbReference type="AlphaFoldDB" id="A0AAN9LBU1"/>
<gene>
    <name evidence="2" type="ORF">VNO77_25612</name>
</gene>
<dbReference type="Pfam" id="PF01423">
    <property type="entry name" value="LSM"/>
    <property type="match status" value="1"/>
</dbReference>
<dbReference type="InterPro" id="IPR010920">
    <property type="entry name" value="LSM_dom_sf"/>
</dbReference>
<organism evidence="2 3">
    <name type="scientific">Canavalia gladiata</name>
    <name type="common">Sword bean</name>
    <name type="synonym">Dolichos gladiatus</name>
    <dbReference type="NCBI Taxonomy" id="3824"/>
    <lineage>
        <taxon>Eukaryota</taxon>
        <taxon>Viridiplantae</taxon>
        <taxon>Streptophyta</taxon>
        <taxon>Embryophyta</taxon>
        <taxon>Tracheophyta</taxon>
        <taxon>Spermatophyta</taxon>
        <taxon>Magnoliopsida</taxon>
        <taxon>eudicotyledons</taxon>
        <taxon>Gunneridae</taxon>
        <taxon>Pentapetalae</taxon>
        <taxon>rosids</taxon>
        <taxon>fabids</taxon>
        <taxon>Fabales</taxon>
        <taxon>Fabaceae</taxon>
        <taxon>Papilionoideae</taxon>
        <taxon>50 kb inversion clade</taxon>
        <taxon>NPAAA clade</taxon>
        <taxon>indigoferoid/millettioid clade</taxon>
        <taxon>Phaseoleae</taxon>
        <taxon>Canavalia</taxon>
    </lineage>
</organism>
<sequence>MHSRINKYRGRIGWVLKEAQFEHRTAESIDLAVAEMEQEAQQTVPVQVANSDGSGAVNRVRKLLFRRMLVGIKDGRFFLGAFHCMDKQGNIILQDAIEYRSTRQSSPSPMEQRCLGLILIPSSCRTSCHVDCSIDDQLSLLSLRQT</sequence>
<dbReference type="InterPro" id="IPR034110">
    <property type="entry name" value="LSMD1_Sm"/>
</dbReference>
<name>A0AAN9LBU1_CANGL</name>
<evidence type="ECO:0000313" key="2">
    <source>
        <dbReference type="EMBL" id="KAK7331389.1"/>
    </source>
</evidence>
<dbReference type="InterPro" id="IPR050914">
    <property type="entry name" value="snRNP_SmB/NAA38-like"/>
</dbReference>
<dbReference type="EMBL" id="JAYMYQ010000005">
    <property type="protein sequence ID" value="KAK7331389.1"/>
    <property type="molecule type" value="Genomic_DNA"/>
</dbReference>
<dbReference type="PANTHER" id="PTHR10701">
    <property type="entry name" value="SMALL NUCLEAR RIBONUCLEOPROTEIN-ASSOCIATED PROTEIN B AND N"/>
    <property type="match status" value="1"/>
</dbReference>
<keyword evidence="3" id="KW-1185">Reference proteome</keyword>
<feature type="domain" description="Sm" evidence="1">
    <location>
        <begin position="61"/>
        <end position="121"/>
    </location>
</feature>
<evidence type="ECO:0000313" key="3">
    <source>
        <dbReference type="Proteomes" id="UP001367508"/>
    </source>
</evidence>
<dbReference type="Gene3D" id="2.30.30.100">
    <property type="match status" value="1"/>
</dbReference>
<proteinExistence type="predicted"/>
<evidence type="ECO:0000259" key="1">
    <source>
        <dbReference type="Pfam" id="PF01423"/>
    </source>
</evidence>
<dbReference type="InterPro" id="IPR001163">
    <property type="entry name" value="Sm_dom_euk/arc"/>
</dbReference>